<feature type="transmembrane region" description="Helical" evidence="1">
    <location>
        <begin position="137"/>
        <end position="154"/>
    </location>
</feature>
<evidence type="ECO:0000256" key="1">
    <source>
        <dbReference type="SAM" id="Phobius"/>
    </source>
</evidence>
<sequence>MRAEQSRAEQSRAIDVVKFLMAICVVAIHTEPMIGVVGWKKDLYDTVVALSVPFFFTSTGYLVFGSLLVPYECVFNQNKLKRQINKFLKTYLLWSFIYLPLAIYGFVVVEKCGIVKALVLYIRNILLQGQNYFSYPLWYLLAALYASMAFYFVVKKGFPKKDVFLAIIVSFIATKGTNFLIESQDSLQGTLKTAAFLLQKTIADGRVFSGIYAMLIGALIRKYKEKIDLIGKQYLILCFIVLFTTDVFFDNTFLRVAVCVSFFCWIQSLKFKFVKAECGLYLRRLSAVLFYTHMIFFFIFGMLVGKEPAYGLTGFIVSLVAAIVFGIFVNREKKINNGIIRFLFG</sequence>
<feature type="transmembrane region" description="Helical" evidence="1">
    <location>
        <begin position="310"/>
        <end position="329"/>
    </location>
</feature>
<proteinExistence type="predicted"/>
<feature type="domain" description="Acyltransferase 3" evidence="2">
    <location>
        <begin position="13"/>
        <end position="325"/>
    </location>
</feature>
<feature type="transmembrane region" description="Helical" evidence="1">
    <location>
        <begin position="12"/>
        <end position="30"/>
    </location>
</feature>
<organism evidence="3 4">
    <name type="scientific">Coprococcus comes</name>
    <dbReference type="NCBI Taxonomy" id="410072"/>
    <lineage>
        <taxon>Bacteria</taxon>
        <taxon>Bacillati</taxon>
        <taxon>Bacillota</taxon>
        <taxon>Clostridia</taxon>
        <taxon>Lachnospirales</taxon>
        <taxon>Lachnospiraceae</taxon>
        <taxon>Coprococcus</taxon>
    </lineage>
</organism>
<feature type="transmembrane region" description="Helical" evidence="1">
    <location>
        <begin position="201"/>
        <end position="220"/>
    </location>
</feature>
<dbReference type="EMBL" id="QRIM01000006">
    <property type="protein sequence ID" value="RHG60876.1"/>
    <property type="molecule type" value="Genomic_DNA"/>
</dbReference>
<keyword evidence="1" id="KW-0812">Transmembrane</keyword>
<evidence type="ECO:0000259" key="2">
    <source>
        <dbReference type="Pfam" id="PF01757"/>
    </source>
</evidence>
<accession>A0A414UCY7</accession>
<feature type="transmembrane region" description="Helical" evidence="1">
    <location>
        <begin position="163"/>
        <end position="181"/>
    </location>
</feature>
<dbReference type="Proteomes" id="UP000286595">
    <property type="component" value="Unassembled WGS sequence"/>
</dbReference>
<dbReference type="GO" id="GO:0016747">
    <property type="term" value="F:acyltransferase activity, transferring groups other than amino-acyl groups"/>
    <property type="evidence" value="ECO:0007669"/>
    <property type="project" value="InterPro"/>
</dbReference>
<feature type="transmembrane region" description="Helical" evidence="1">
    <location>
        <begin position="232"/>
        <end position="249"/>
    </location>
</feature>
<dbReference type="RefSeq" id="WP_118217755.1">
    <property type="nucleotide sequence ID" value="NZ_QRIM01000006.1"/>
</dbReference>
<keyword evidence="1" id="KW-0472">Membrane</keyword>
<name>A0A414UCY7_9FIRM</name>
<feature type="transmembrane region" description="Helical" evidence="1">
    <location>
        <begin position="285"/>
        <end position="304"/>
    </location>
</feature>
<evidence type="ECO:0000313" key="3">
    <source>
        <dbReference type="EMBL" id="RHG60876.1"/>
    </source>
</evidence>
<dbReference type="Pfam" id="PF01757">
    <property type="entry name" value="Acyl_transf_3"/>
    <property type="match status" value="1"/>
</dbReference>
<dbReference type="InterPro" id="IPR002656">
    <property type="entry name" value="Acyl_transf_3_dom"/>
</dbReference>
<comment type="caution">
    <text evidence="3">The sequence shown here is derived from an EMBL/GenBank/DDBJ whole genome shotgun (WGS) entry which is preliminary data.</text>
</comment>
<gene>
    <name evidence="3" type="ORF">DW252_06845</name>
</gene>
<evidence type="ECO:0000313" key="4">
    <source>
        <dbReference type="Proteomes" id="UP000286595"/>
    </source>
</evidence>
<keyword evidence="1" id="KW-1133">Transmembrane helix</keyword>
<feature type="transmembrane region" description="Helical" evidence="1">
    <location>
        <begin position="50"/>
        <end position="71"/>
    </location>
</feature>
<reference evidence="3 4" key="1">
    <citation type="submission" date="2018-08" db="EMBL/GenBank/DDBJ databases">
        <title>A genome reference for cultivated species of the human gut microbiota.</title>
        <authorList>
            <person name="Zou Y."/>
            <person name="Xue W."/>
            <person name="Luo G."/>
        </authorList>
    </citation>
    <scope>NUCLEOTIDE SEQUENCE [LARGE SCALE GENOMIC DNA]</scope>
    <source>
        <strain evidence="3 4">AM22-12LB</strain>
    </source>
</reference>
<feature type="transmembrane region" description="Helical" evidence="1">
    <location>
        <begin position="91"/>
        <end position="109"/>
    </location>
</feature>
<dbReference type="AlphaFoldDB" id="A0A414UCY7"/>
<protein>
    <recommendedName>
        <fullName evidence="2">Acyltransferase 3 domain-containing protein</fullName>
    </recommendedName>
</protein>
<feature type="transmembrane region" description="Helical" evidence="1">
    <location>
        <begin position="255"/>
        <end position="273"/>
    </location>
</feature>